<proteinExistence type="predicted"/>
<keyword evidence="3" id="KW-1185">Reference proteome</keyword>
<name>A0A964BQX0_9CYAN</name>
<dbReference type="AlphaFoldDB" id="A0A964BQX0"/>
<evidence type="ECO:0000259" key="1">
    <source>
        <dbReference type="Pfam" id="PF13524"/>
    </source>
</evidence>
<protein>
    <submittedName>
        <fullName evidence="2">Glycosyltransferase</fullName>
    </submittedName>
</protein>
<reference evidence="2" key="1">
    <citation type="journal article" date="2021" name="Antonie Van Leeuwenhoek">
        <title>Draft genome and description of Waterburya agarophytonicola gen. nov. sp. nov. (Pleurocapsales, Cyanobacteria): a seaweed symbiont.</title>
        <authorList>
            <person name="Bonthond G."/>
            <person name="Shalygin S."/>
            <person name="Bayer T."/>
            <person name="Weinberger F."/>
        </authorList>
    </citation>
    <scope>NUCLEOTIDE SEQUENCE</scope>
    <source>
        <strain evidence="2">KI4</strain>
    </source>
</reference>
<dbReference type="EMBL" id="JADWDC010000007">
    <property type="protein sequence ID" value="MCC0176165.1"/>
    <property type="molecule type" value="Genomic_DNA"/>
</dbReference>
<sequence>MSNNSSSVDTDRTPRILVVSVRDFRFQAANCCIYEFEDLLTSLESAQLHCPGNEYAFPFDSARKIYRTAKYAGLSDRLAATIAPFPQDLVLDRQYDLLFAVLDNPWQMHLLESIKGWREKCRKTACFIAEMWMPDLNNWRLAKEPWDDFDHVFLGVTQCIEGLSKLVKTPLTYVPPAVDTLRFSPYPNPPQRSIDVSYVGRRSPIIHDALIKRAAKDNFFYYYDTIKGKLQIDNPREHRILLADVFQRSRYNITNYAKFNEVKETGGTQEIGYRFFEGAAAGTVMVGMPPAGDAFPRYFDWSDPIIQVDLRGTDVVEAIAELDAQPEKLERISKMNVANSLLKHDWAYRWRDMLAALDLEPSPAMAAREKYLKELAHSILAEA</sequence>
<organism evidence="2 3">
    <name type="scientific">Waterburya agarophytonicola KI4</name>
    <dbReference type="NCBI Taxonomy" id="2874699"/>
    <lineage>
        <taxon>Bacteria</taxon>
        <taxon>Bacillati</taxon>
        <taxon>Cyanobacteriota</taxon>
        <taxon>Cyanophyceae</taxon>
        <taxon>Pleurocapsales</taxon>
        <taxon>Hyellaceae</taxon>
        <taxon>Waterburya</taxon>
        <taxon>Waterburya agarophytonicola</taxon>
    </lineage>
</organism>
<comment type="caution">
    <text evidence="2">The sequence shown here is derived from an EMBL/GenBank/DDBJ whole genome shotgun (WGS) entry which is preliminary data.</text>
</comment>
<dbReference type="RefSeq" id="WP_229639200.1">
    <property type="nucleotide sequence ID" value="NZ_JADWDC010000007.1"/>
</dbReference>
<dbReference type="InterPro" id="IPR055259">
    <property type="entry name" value="YkvP/CgeB_Glyco_trans-like"/>
</dbReference>
<dbReference type="Proteomes" id="UP000729733">
    <property type="component" value="Unassembled WGS sequence"/>
</dbReference>
<accession>A0A964BQX0</accession>
<dbReference type="Pfam" id="PF13524">
    <property type="entry name" value="Glyco_trans_1_2"/>
    <property type="match status" value="1"/>
</dbReference>
<feature type="domain" description="Spore protein YkvP/CgeB glycosyl transferase-like" evidence="1">
    <location>
        <begin position="242"/>
        <end position="355"/>
    </location>
</feature>
<gene>
    <name evidence="2" type="ORF">I4641_04115</name>
</gene>
<evidence type="ECO:0000313" key="3">
    <source>
        <dbReference type="Proteomes" id="UP000729733"/>
    </source>
</evidence>
<evidence type="ECO:0000313" key="2">
    <source>
        <dbReference type="EMBL" id="MCC0176165.1"/>
    </source>
</evidence>